<feature type="non-terminal residue" evidence="3">
    <location>
        <position position="1"/>
    </location>
</feature>
<dbReference type="GO" id="GO:0016836">
    <property type="term" value="F:hydro-lyase activity"/>
    <property type="evidence" value="ECO:0007669"/>
    <property type="project" value="UniProtKB-ARBA"/>
</dbReference>
<evidence type="ECO:0000256" key="1">
    <source>
        <dbReference type="ARBA" id="ARBA00005254"/>
    </source>
</evidence>
<proteinExistence type="inferred from homology"/>
<accession>W4LMR1</accession>
<evidence type="ECO:0008006" key="5">
    <source>
        <dbReference type="Google" id="ProtNLM"/>
    </source>
</evidence>
<reference evidence="3 4" key="1">
    <citation type="journal article" date="2014" name="Nature">
        <title>An environmental bacterial taxon with a large and distinct metabolic repertoire.</title>
        <authorList>
            <person name="Wilson M.C."/>
            <person name="Mori T."/>
            <person name="Ruckert C."/>
            <person name="Uria A.R."/>
            <person name="Helf M.J."/>
            <person name="Takada K."/>
            <person name="Gernert C."/>
            <person name="Steffens U.A."/>
            <person name="Heycke N."/>
            <person name="Schmitt S."/>
            <person name="Rinke C."/>
            <person name="Helfrich E.J."/>
            <person name="Brachmann A.O."/>
            <person name="Gurgui C."/>
            <person name="Wakimoto T."/>
            <person name="Kracht M."/>
            <person name="Crusemann M."/>
            <person name="Hentschel U."/>
            <person name="Abe I."/>
            <person name="Matsunaga S."/>
            <person name="Kalinowski J."/>
            <person name="Takeyama H."/>
            <person name="Piel J."/>
        </authorList>
    </citation>
    <scope>NUCLEOTIDE SEQUENCE [LARGE SCALE GENOMIC DNA]</scope>
    <source>
        <strain evidence="4">TSY2</strain>
    </source>
</reference>
<protein>
    <recommendedName>
        <fullName evidence="5">Enoyl-CoA hydratase</fullName>
    </recommendedName>
</protein>
<keyword evidence="2" id="KW-0456">Lyase</keyword>
<evidence type="ECO:0000313" key="3">
    <source>
        <dbReference type="EMBL" id="ETW99194.1"/>
    </source>
</evidence>
<dbReference type="PANTHER" id="PTHR11941">
    <property type="entry name" value="ENOYL-COA HYDRATASE-RELATED"/>
    <property type="match status" value="1"/>
</dbReference>
<dbReference type="InterPro" id="IPR029045">
    <property type="entry name" value="ClpP/crotonase-like_dom_sf"/>
</dbReference>
<dbReference type="InterPro" id="IPR014748">
    <property type="entry name" value="Enoyl-CoA_hydra_C"/>
</dbReference>
<dbReference type="Gene3D" id="3.90.226.10">
    <property type="entry name" value="2-enoyl-CoA Hydratase, Chain A, domain 1"/>
    <property type="match status" value="1"/>
</dbReference>
<gene>
    <name evidence="3" type="ORF">ETSY2_41380</name>
</gene>
<dbReference type="GO" id="GO:0006635">
    <property type="term" value="P:fatty acid beta-oxidation"/>
    <property type="evidence" value="ECO:0007669"/>
    <property type="project" value="TreeGrafter"/>
</dbReference>
<dbReference type="HOGENOM" id="CLU_1597889_0_0_7"/>
<dbReference type="AlphaFoldDB" id="W4LMR1"/>
<sequence length="166" mass="17850">AEFGLPEVRLGIFPGAGGTQRLARQVGKSKAMEVILTGQVNLSAAEANAAGLVSRVVPADTLLNEAMSLAGMIAANSTMSVRMAKEAINRVYESGLSEGLMYERRLFYASLATADKAEGTRAFVEKRQPRFTDSGMRLSPLAQHRGHVAFTSRTGVRLPVSGRRIR</sequence>
<dbReference type="FunFam" id="1.10.12.10:FF:000001">
    <property type="entry name" value="Probable enoyl-CoA hydratase, mitochondrial"/>
    <property type="match status" value="1"/>
</dbReference>
<dbReference type="InterPro" id="IPR001753">
    <property type="entry name" value="Enoyl-CoA_hydra/iso"/>
</dbReference>
<comment type="caution">
    <text evidence="3">The sequence shown here is derived from an EMBL/GenBank/DDBJ whole genome shotgun (WGS) entry which is preliminary data.</text>
</comment>
<evidence type="ECO:0000256" key="2">
    <source>
        <dbReference type="ARBA" id="ARBA00023239"/>
    </source>
</evidence>
<dbReference type="Proteomes" id="UP000019140">
    <property type="component" value="Unassembled WGS sequence"/>
</dbReference>
<dbReference type="Gene3D" id="1.10.12.10">
    <property type="entry name" value="Lyase 2-enoyl-coa Hydratase, Chain A, domain 2"/>
    <property type="match status" value="1"/>
</dbReference>
<evidence type="ECO:0000313" key="4">
    <source>
        <dbReference type="Proteomes" id="UP000019140"/>
    </source>
</evidence>
<dbReference type="CDD" id="cd06558">
    <property type="entry name" value="crotonase-like"/>
    <property type="match status" value="1"/>
</dbReference>
<dbReference type="PANTHER" id="PTHR11941:SF54">
    <property type="entry name" value="ENOYL-COA HYDRATASE, MITOCHONDRIAL"/>
    <property type="match status" value="1"/>
</dbReference>
<dbReference type="EMBL" id="AZHX01001866">
    <property type="protein sequence ID" value="ETW99194.1"/>
    <property type="molecule type" value="Genomic_DNA"/>
</dbReference>
<comment type="similarity">
    <text evidence="1">Belongs to the enoyl-CoA hydratase/isomerase family.</text>
</comment>
<organism evidence="3 4">
    <name type="scientific">Candidatus Entotheonella gemina</name>
    <dbReference type="NCBI Taxonomy" id="1429439"/>
    <lineage>
        <taxon>Bacteria</taxon>
        <taxon>Pseudomonadati</taxon>
        <taxon>Nitrospinota/Tectimicrobiota group</taxon>
        <taxon>Candidatus Tectimicrobiota</taxon>
        <taxon>Candidatus Entotheonellia</taxon>
        <taxon>Candidatus Entotheonellales</taxon>
        <taxon>Candidatus Entotheonellaceae</taxon>
        <taxon>Candidatus Entotheonella</taxon>
    </lineage>
</organism>
<dbReference type="Pfam" id="PF00378">
    <property type="entry name" value="ECH_1"/>
    <property type="match status" value="1"/>
</dbReference>
<name>W4LMR1_9BACT</name>
<keyword evidence="4" id="KW-1185">Reference proteome</keyword>
<dbReference type="SUPFAM" id="SSF52096">
    <property type="entry name" value="ClpP/crotonase"/>
    <property type="match status" value="1"/>
</dbReference>